<sequence>MAPFKVLIVGGGLAGSLLANGLVNNGVDVVVYERDAADSKREGYQIRLGEPAYTGFEACLADDHRAAVLSKLGQTSGEVNTAPSIVNSRFETILDMSQFPSYSKSAAINRVVLRNTLLGPIIALGRVQFSKKLVKYEIVAGTEGNELVEVHFSDGSVDTCDVLVGADGSGSKINHQLGLRNLVEINTEVGFLHKGDLTPGVIEKLPARLQNGPVMVFTKNLRLLSPSCRRPDIPGRKWNPVRPGKWLIFLGHGWGRGFSV</sequence>
<dbReference type="Proteomes" id="UP001600888">
    <property type="component" value="Unassembled WGS sequence"/>
</dbReference>
<evidence type="ECO:0000256" key="1">
    <source>
        <dbReference type="ARBA" id="ARBA00001974"/>
    </source>
</evidence>
<organism evidence="8 9">
    <name type="scientific">Diaporthe vaccinii</name>
    <dbReference type="NCBI Taxonomy" id="105482"/>
    <lineage>
        <taxon>Eukaryota</taxon>
        <taxon>Fungi</taxon>
        <taxon>Dikarya</taxon>
        <taxon>Ascomycota</taxon>
        <taxon>Pezizomycotina</taxon>
        <taxon>Sordariomycetes</taxon>
        <taxon>Sordariomycetidae</taxon>
        <taxon>Diaporthales</taxon>
        <taxon>Diaporthaceae</taxon>
        <taxon>Diaporthe</taxon>
        <taxon>Diaporthe eres species complex</taxon>
    </lineage>
</organism>
<feature type="domain" description="FAD-binding" evidence="7">
    <location>
        <begin position="5"/>
        <end position="40"/>
    </location>
</feature>
<dbReference type="SUPFAM" id="SSF51905">
    <property type="entry name" value="FAD/NAD(P)-binding domain"/>
    <property type="match status" value="1"/>
</dbReference>
<reference evidence="8 9" key="1">
    <citation type="submission" date="2024-03" db="EMBL/GenBank/DDBJ databases">
        <title>A high-quality draft genome sequence of Diaporthe vaccinii, a causative agent of upright dieback and viscid rot disease in cranberry plants.</title>
        <authorList>
            <person name="Sarrasin M."/>
            <person name="Lang B.F."/>
            <person name="Burger G."/>
        </authorList>
    </citation>
    <scope>NUCLEOTIDE SEQUENCE [LARGE SCALE GENOMIC DNA]</scope>
    <source>
        <strain evidence="8 9">IS7</strain>
    </source>
</reference>
<keyword evidence="3" id="KW-0274">FAD</keyword>
<dbReference type="InterPro" id="IPR002938">
    <property type="entry name" value="FAD-bd"/>
</dbReference>
<evidence type="ECO:0000256" key="6">
    <source>
        <dbReference type="SAM" id="SignalP"/>
    </source>
</evidence>
<protein>
    <recommendedName>
        <fullName evidence="7">FAD-binding domain-containing protein</fullName>
    </recommendedName>
</protein>
<keyword evidence="4" id="KW-0560">Oxidoreductase</keyword>
<feature type="signal peptide" evidence="6">
    <location>
        <begin position="1"/>
        <end position="19"/>
    </location>
</feature>
<evidence type="ECO:0000256" key="3">
    <source>
        <dbReference type="ARBA" id="ARBA00022827"/>
    </source>
</evidence>
<evidence type="ECO:0000256" key="4">
    <source>
        <dbReference type="ARBA" id="ARBA00023002"/>
    </source>
</evidence>
<evidence type="ECO:0000313" key="8">
    <source>
        <dbReference type="EMBL" id="KAL2280651.1"/>
    </source>
</evidence>
<dbReference type="PANTHER" id="PTHR47178:SF5">
    <property type="entry name" value="FAD-BINDING DOMAIN-CONTAINING PROTEIN"/>
    <property type="match status" value="1"/>
</dbReference>
<name>A0ABR4EE14_9PEZI</name>
<dbReference type="Pfam" id="PF01494">
    <property type="entry name" value="FAD_binding_3"/>
    <property type="match status" value="1"/>
</dbReference>
<evidence type="ECO:0000259" key="7">
    <source>
        <dbReference type="Pfam" id="PF01494"/>
    </source>
</evidence>
<evidence type="ECO:0000313" key="9">
    <source>
        <dbReference type="Proteomes" id="UP001600888"/>
    </source>
</evidence>
<accession>A0ABR4EE14</accession>
<keyword evidence="9" id="KW-1185">Reference proteome</keyword>
<keyword evidence="6" id="KW-0732">Signal</keyword>
<dbReference type="PANTHER" id="PTHR47178">
    <property type="entry name" value="MONOOXYGENASE, FAD-BINDING"/>
    <property type="match status" value="1"/>
</dbReference>
<comment type="cofactor">
    <cofactor evidence="1">
        <name>FAD</name>
        <dbReference type="ChEBI" id="CHEBI:57692"/>
    </cofactor>
</comment>
<comment type="caution">
    <text evidence="8">The sequence shown here is derived from an EMBL/GenBank/DDBJ whole genome shotgun (WGS) entry which is preliminary data.</text>
</comment>
<feature type="chain" id="PRO_5047444089" description="FAD-binding domain-containing protein" evidence="6">
    <location>
        <begin position="20"/>
        <end position="260"/>
    </location>
</feature>
<keyword evidence="5" id="KW-0503">Monooxygenase</keyword>
<gene>
    <name evidence="8" type="ORF">FJTKL_12365</name>
</gene>
<proteinExistence type="predicted"/>
<dbReference type="Gene3D" id="3.50.50.60">
    <property type="entry name" value="FAD/NAD(P)-binding domain"/>
    <property type="match status" value="1"/>
</dbReference>
<dbReference type="EMBL" id="JBAWTH010000064">
    <property type="protein sequence ID" value="KAL2280651.1"/>
    <property type="molecule type" value="Genomic_DNA"/>
</dbReference>
<evidence type="ECO:0000256" key="5">
    <source>
        <dbReference type="ARBA" id="ARBA00023033"/>
    </source>
</evidence>
<dbReference type="PRINTS" id="PR00420">
    <property type="entry name" value="RNGMNOXGNASE"/>
</dbReference>
<evidence type="ECO:0000256" key="2">
    <source>
        <dbReference type="ARBA" id="ARBA00022630"/>
    </source>
</evidence>
<dbReference type="InterPro" id="IPR036188">
    <property type="entry name" value="FAD/NAD-bd_sf"/>
</dbReference>
<keyword evidence="2" id="KW-0285">Flavoprotein</keyword>